<organism evidence="13 14">
    <name type="scientific">Grifola frondosa</name>
    <name type="common">Maitake</name>
    <name type="synonym">Polyporus frondosus</name>
    <dbReference type="NCBI Taxonomy" id="5627"/>
    <lineage>
        <taxon>Eukaryota</taxon>
        <taxon>Fungi</taxon>
        <taxon>Dikarya</taxon>
        <taxon>Basidiomycota</taxon>
        <taxon>Agaricomycotina</taxon>
        <taxon>Agaricomycetes</taxon>
        <taxon>Polyporales</taxon>
        <taxon>Grifolaceae</taxon>
        <taxon>Grifola</taxon>
    </lineage>
</organism>
<name>A0A1C7MKM5_GRIFR</name>
<feature type="domain" description="tRNase Z endonuclease" evidence="12">
    <location>
        <begin position="6"/>
        <end position="58"/>
    </location>
</feature>
<sequence>MYWSASVLTTNSADTEPTVILTFDSAKYVFNAGENTIRAWLCSKQSFRKTRAIFVTSVGTQRCSGVAGLLMSLSDASINKLDVVGPEGLAHLIATMRSYTYRSSLSVNPIEASFKAITAGMQSPSPIYEDGNISAYAIPLFPSFSSSLTHSQPSVELDQPERTAKRKRSASPPSSSKRPLFDEQNDSAAPFLPKY</sequence>
<dbReference type="GO" id="GO:0042781">
    <property type="term" value="F:3'-tRNA processing endoribonuclease activity"/>
    <property type="evidence" value="ECO:0007669"/>
    <property type="project" value="UniProtKB-EC"/>
</dbReference>
<gene>
    <name evidence="13" type="primary">JhI-1</name>
    <name evidence="13" type="ORF">A0H81_02336</name>
</gene>
<evidence type="ECO:0000313" key="13">
    <source>
        <dbReference type="EMBL" id="OBZ77395.1"/>
    </source>
</evidence>
<keyword evidence="8" id="KW-0255">Endonuclease</keyword>
<dbReference type="Proteomes" id="UP000092993">
    <property type="component" value="Unassembled WGS sequence"/>
</dbReference>
<dbReference type="STRING" id="5627.A0A1C7MKM5"/>
<dbReference type="AlphaFoldDB" id="A0A1C7MKM5"/>
<evidence type="ECO:0000256" key="3">
    <source>
        <dbReference type="ARBA" id="ARBA00007823"/>
    </source>
</evidence>
<keyword evidence="6" id="KW-0540">Nuclease</keyword>
<comment type="cofactor">
    <cofactor evidence="2">
        <name>Zn(2+)</name>
        <dbReference type="ChEBI" id="CHEBI:29105"/>
    </cofactor>
</comment>
<evidence type="ECO:0000256" key="11">
    <source>
        <dbReference type="SAM" id="MobiDB-lite"/>
    </source>
</evidence>
<keyword evidence="5" id="KW-0819">tRNA processing</keyword>
<keyword evidence="7" id="KW-0479">Metal-binding</keyword>
<proteinExistence type="inferred from homology"/>
<evidence type="ECO:0000256" key="5">
    <source>
        <dbReference type="ARBA" id="ARBA00022694"/>
    </source>
</evidence>
<dbReference type="OrthoDB" id="527344at2759"/>
<evidence type="ECO:0000256" key="7">
    <source>
        <dbReference type="ARBA" id="ARBA00022723"/>
    </source>
</evidence>
<evidence type="ECO:0000256" key="8">
    <source>
        <dbReference type="ARBA" id="ARBA00022759"/>
    </source>
</evidence>
<evidence type="ECO:0000256" key="6">
    <source>
        <dbReference type="ARBA" id="ARBA00022722"/>
    </source>
</evidence>
<evidence type="ECO:0000256" key="10">
    <source>
        <dbReference type="ARBA" id="ARBA00022833"/>
    </source>
</evidence>
<evidence type="ECO:0000256" key="1">
    <source>
        <dbReference type="ARBA" id="ARBA00000402"/>
    </source>
</evidence>
<comment type="caution">
    <text evidence="13">The sequence shown here is derived from an EMBL/GenBank/DDBJ whole genome shotgun (WGS) entry which is preliminary data.</text>
</comment>
<dbReference type="InterPro" id="IPR036866">
    <property type="entry name" value="RibonucZ/Hydroxyglut_hydro"/>
</dbReference>
<evidence type="ECO:0000256" key="4">
    <source>
        <dbReference type="ARBA" id="ARBA00012477"/>
    </source>
</evidence>
<comment type="similarity">
    <text evidence="3">Belongs to the RNase Z family.</text>
</comment>
<feature type="region of interest" description="Disordered" evidence="11">
    <location>
        <begin position="151"/>
        <end position="195"/>
    </location>
</feature>
<dbReference type="InterPro" id="IPR027794">
    <property type="entry name" value="tRNase_Z_dom"/>
</dbReference>
<dbReference type="GO" id="GO:0046872">
    <property type="term" value="F:metal ion binding"/>
    <property type="evidence" value="ECO:0007669"/>
    <property type="project" value="UniProtKB-KW"/>
</dbReference>
<dbReference type="InterPro" id="IPR047151">
    <property type="entry name" value="RNZ2-like"/>
</dbReference>
<evidence type="ECO:0000313" key="14">
    <source>
        <dbReference type="Proteomes" id="UP000092993"/>
    </source>
</evidence>
<dbReference type="EMBL" id="LUGG01000002">
    <property type="protein sequence ID" value="OBZ77395.1"/>
    <property type="molecule type" value="Genomic_DNA"/>
</dbReference>
<dbReference type="GO" id="GO:1990180">
    <property type="term" value="P:mitochondrial tRNA 3'-end processing"/>
    <property type="evidence" value="ECO:0007669"/>
    <property type="project" value="TreeGrafter"/>
</dbReference>
<evidence type="ECO:0000256" key="9">
    <source>
        <dbReference type="ARBA" id="ARBA00022801"/>
    </source>
</evidence>
<dbReference type="SUPFAM" id="SSF56281">
    <property type="entry name" value="Metallo-hydrolase/oxidoreductase"/>
    <property type="match status" value="1"/>
</dbReference>
<dbReference type="Pfam" id="PF13691">
    <property type="entry name" value="Lactamase_B_4"/>
    <property type="match status" value="1"/>
</dbReference>
<dbReference type="PANTHER" id="PTHR12553">
    <property type="entry name" value="ZINC PHOSPHODIESTERASE ELAC PROTEIN 2"/>
    <property type="match status" value="1"/>
</dbReference>
<dbReference type="GO" id="GO:0005739">
    <property type="term" value="C:mitochondrion"/>
    <property type="evidence" value="ECO:0007669"/>
    <property type="project" value="TreeGrafter"/>
</dbReference>
<keyword evidence="9" id="KW-0378">Hydrolase</keyword>
<protein>
    <recommendedName>
        <fullName evidence="4">ribonuclease Z</fullName>
        <ecNumber evidence="4">3.1.26.11</ecNumber>
    </recommendedName>
</protein>
<keyword evidence="10" id="KW-0862">Zinc</keyword>
<evidence type="ECO:0000256" key="2">
    <source>
        <dbReference type="ARBA" id="ARBA00001947"/>
    </source>
</evidence>
<dbReference type="PANTHER" id="PTHR12553:SF49">
    <property type="entry name" value="ZINC PHOSPHODIESTERASE ELAC PROTEIN 2"/>
    <property type="match status" value="1"/>
</dbReference>
<reference evidence="13 14" key="1">
    <citation type="submission" date="2016-03" db="EMBL/GenBank/DDBJ databases">
        <title>Whole genome sequencing of Grifola frondosa 9006-11.</title>
        <authorList>
            <person name="Min B."/>
            <person name="Park H."/>
            <person name="Kim J.-G."/>
            <person name="Cho H."/>
            <person name="Oh Y.-L."/>
            <person name="Kong W.-S."/>
            <person name="Choi I.-G."/>
        </authorList>
    </citation>
    <scope>NUCLEOTIDE SEQUENCE [LARGE SCALE GENOMIC DNA]</scope>
    <source>
        <strain evidence="13 14">9006-11</strain>
    </source>
</reference>
<evidence type="ECO:0000259" key="12">
    <source>
        <dbReference type="Pfam" id="PF13691"/>
    </source>
</evidence>
<accession>A0A1C7MKM5</accession>
<dbReference type="Gene3D" id="3.60.15.10">
    <property type="entry name" value="Ribonuclease Z/Hydroxyacylglutathione hydrolase-like"/>
    <property type="match status" value="1"/>
</dbReference>
<comment type="catalytic activity">
    <reaction evidence="1">
        <text>Endonucleolytic cleavage of RNA, removing extra 3' nucleotides from tRNA precursor, generating 3' termini of tRNAs. A 3'-hydroxy group is left at the tRNA terminus and a 5'-phosphoryl group is left at the trailer molecule.</text>
        <dbReference type="EC" id="3.1.26.11"/>
    </reaction>
</comment>
<dbReference type="EC" id="3.1.26.11" evidence="4"/>
<keyword evidence="14" id="KW-1185">Reference proteome</keyword>